<feature type="domain" description="Glycoside hydrolase family 19 catalytic" evidence="2">
    <location>
        <begin position="43"/>
        <end position="141"/>
    </location>
</feature>
<evidence type="ECO:0000313" key="4">
    <source>
        <dbReference type="Proteomes" id="UP001549321"/>
    </source>
</evidence>
<dbReference type="InterPro" id="IPR000726">
    <property type="entry name" value="Glyco_hydro_19_cat"/>
</dbReference>
<feature type="transmembrane region" description="Helical" evidence="1">
    <location>
        <begin position="219"/>
        <end position="238"/>
    </location>
</feature>
<dbReference type="InterPro" id="IPR023346">
    <property type="entry name" value="Lysozyme-like_dom_sf"/>
</dbReference>
<feature type="transmembrane region" description="Helical" evidence="1">
    <location>
        <begin position="244"/>
        <end position="262"/>
    </location>
</feature>
<evidence type="ECO:0000259" key="2">
    <source>
        <dbReference type="Pfam" id="PF00182"/>
    </source>
</evidence>
<dbReference type="Proteomes" id="UP001549321">
    <property type="component" value="Unassembled WGS sequence"/>
</dbReference>
<proteinExistence type="predicted"/>
<reference evidence="3 4" key="1">
    <citation type="submission" date="2024-06" db="EMBL/GenBank/DDBJ databases">
        <title>Sorghum-associated microbial communities from plants grown in Nebraska, USA.</title>
        <authorList>
            <person name="Schachtman D."/>
        </authorList>
    </citation>
    <scope>NUCLEOTIDE SEQUENCE [LARGE SCALE GENOMIC DNA]</scope>
    <source>
        <strain evidence="3 4">3207</strain>
    </source>
</reference>
<protein>
    <submittedName>
        <fullName evidence="3">Chitinase</fullName>
    </submittedName>
</protein>
<keyword evidence="1" id="KW-0472">Membrane</keyword>
<keyword evidence="1" id="KW-1133">Transmembrane helix</keyword>
<dbReference type="Pfam" id="PF00182">
    <property type="entry name" value="Glyco_hydro_19"/>
    <property type="match status" value="1"/>
</dbReference>
<dbReference type="EMBL" id="JBEPSM010000002">
    <property type="protein sequence ID" value="MET4634954.1"/>
    <property type="molecule type" value="Genomic_DNA"/>
</dbReference>
<keyword evidence="4" id="KW-1185">Reference proteome</keyword>
<evidence type="ECO:0000256" key="1">
    <source>
        <dbReference type="SAM" id="Phobius"/>
    </source>
</evidence>
<evidence type="ECO:0000313" key="3">
    <source>
        <dbReference type="EMBL" id="MET4634954.1"/>
    </source>
</evidence>
<sequence length="268" mass="28226">MNRITADDLRRLTPYADSSLLAGLAPLLVEILPDYGITTPLRLAHFLAQAAHETAGFKTLVEYGSTAYFDKRYGPQTDVGKTLGNTQPGDGARFRGRGIFQCTGRFNYAKYGKLIGVDLIANPGQAANVANSVRIACEYWKAKGLNALADANNIEAITRKINGGTNGLKDRKAYLEKARAIMGGSTAPLPVPPPTPTADLPDAPIATDAPGSLLKSETVLGAGTTVIGSAGVGLLSAVENPYALVAFLVVLGAAGFLIWRAMKRRGLV</sequence>
<name>A0ABV2R108_9HYPH</name>
<comment type="caution">
    <text evidence="3">The sequence shown here is derived from an EMBL/GenBank/DDBJ whole genome shotgun (WGS) entry which is preliminary data.</text>
</comment>
<dbReference type="PANTHER" id="PTHR34408">
    <property type="entry name" value="FAMILY PROTEIN, PUTATIVE-RELATED"/>
    <property type="match status" value="1"/>
</dbReference>
<gene>
    <name evidence="3" type="ORF">ABIE08_002900</name>
</gene>
<dbReference type="RefSeq" id="WP_354552078.1">
    <property type="nucleotide sequence ID" value="NZ_JBEPSM010000002.1"/>
</dbReference>
<keyword evidence="1" id="KW-0812">Transmembrane</keyword>
<dbReference type="Gene3D" id="1.10.530.10">
    <property type="match status" value="1"/>
</dbReference>
<dbReference type="InterPro" id="IPR052354">
    <property type="entry name" value="Cell_Wall_Dynamics_Protein"/>
</dbReference>
<dbReference type="PANTHER" id="PTHR34408:SF1">
    <property type="entry name" value="GLYCOSYL HYDROLASE FAMILY 19 DOMAIN-CONTAINING PROTEIN HI_1415"/>
    <property type="match status" value="1"/>
</dbReference>
<accession>A0ABV2R108</accession>
<dbReference type="SUPFAM" id="SSF53955">
    <property type="entry name" value="Lysozyme-like"/>
    <property type="match status" value="1"/>
</dbReference>
<organism evidence="3 4">
    <name type="scientific">Kaistia defluvii</name>
    <dbReference type="NCBI Taxonomy" id="410841"/>
    <lineage>
        <taxon>Bacteria</taxon>
        <taxon>Pseudomonadati</taxon>
        <taxon>Pseudomonadota</taxon>
        <taxon>Alphaproteobacteria</taxon>
        <taxon>Hyphomicrobiales</taxon>
        <taxon>Kaistiaceae</taxon>
        <taxon>Kaistia</taxon>
    </lineage>
</organism>